<dbReference type="PANTHER" id="PTHR33434:SF2">
    <property type="entry name" value="FATTY ACID-BINDING PROTEIN TM_1468"/>
    <property type="match status" value="1"/>
</dbReference>
<evidence type="ECO:0000256" key="1">
    <source>
        <dbReference type="ARBA" id="ARBA00023121"/>
    </source>
</evidence>
<keyword evidence="3" id="KW-1185">Reference proteome</keyword>
<dbReference type="STRING" id="1453497.AT15_02865"/>
<name>A0A176K3A1_9BACT</name>
<dbReference type="Pfam" id="PF02645">
    <property type="entry name" value="DegV"/>
    <property type="match status" value="1"/>
</dbReference>
<evidence type="ECO:0000313" key="3">
    <source>
        <dbReference type="Proteomes" id="UP000077339"/>
    </source>
</evidence>
<reference evidence="2 3" key="1">
    <citation type="submission" date="2014-02" db="EMBL/GenBank/DDBJ databases">
        <title>Kosmotoga genome sequencing.</title>
        <authorList>
            <person name="Pollo S.M."/>
            <person name="Charchuk R."/>
            <person name="Nesbo C.L."/>
        </authorList>
    </citation>
    <scope>NUCLEOTIDE SEQUENCE [LARGE SCALE GENOMIC DNA]</scope>
    <source>
        <strain evidence="2 3">S304</strain>
    </source>
</reference>
<dbReference type="Gene3D" id="3.40.50.10170">
    <property type="match status" value="1"/>
</dbReference>
<dbReference type="PATRIC" id="fig|1453497.3.peg.568"/>
<dbReference type="NCBIfam" id="TIGR00762">
    <property type="entry name" value="DegV"/>
    <property type="match status" value="1"/>
</dbReference>
<evidence type="ECO:0000313" key="2">
    <source>
        <dbReference type="EMBL" id="OAA31785.1"/>
    </source>
</evidence>
<dbReference type="OrthoDB" id="9780660at2"/>
<organism evidence="2 3">
    <name type="scientific">Kosmotoga arenicorallina S304</name>
    <dbReference type="NCBI Taxonomy" id="1453497"/>
    <lineage>
        <taxon>Bacteria</taxon>
        <taxon>Thermotogati</taxon>
        <taxon>Thermotogota</taxon>
        <taxon>Thermotogae</taxon>
        <taxon>Kosmotogales</taxon>
        <taxon>Kosmotogaceae</taxon>
        <taxon>Kosmotoga</taxon>
    </lineage>
</organism>
<comment type="caution">
    <text evidence="2">The sequence shown here is derived from an EMBL/GenBank/DDBJ whole genome shotgun (WGS) entry which is preliminary data.</text>
</comment>
<accession>A0A176K3A1</accession>
<dbReference type="EMBL" id="JFHK01000002">
    <property type="protein sequence ID" value="OAA31785.1"/>
    <property type="molecule type" value="Genomic_DNA"/>
</dbReference>
<dbReference type="PANTHER" id="PTHR33434">
    <property type="entry name" value="DEGV DOMAIN-CONTAINING PROTEIN DR_1986-RELATED"/>
    <property type="match status" value="1"/>
</dbReference>
<dbReference type="Proteomes" id="UP000077339">
    <property type="component" value="Unassembled WGS sequence"/>
</dbReference>
<sequence>MKFAIVTDSTCSLDQETLKKYDIHTVSLYINRDGSYFKASEIDLKKYSDEMLDPSFSSLTSQPSPNDFFEVFESLKADYDCILVPVISAKLSGTYSSAVVAAGMVDIPVKVIDSKLTSYALGALAINLRKLASEGRTLDEMLDYANQFHKKVRVIFSVDSLDHLYRGGRIGKAKVLIGSLLNLKPLIELSDGELKAAGTVRGNKKLLERLFSIATMPMAGHELKGVWILDVNRSDDSKFLFEKLKSNFNNVEARISTVEPVVLTHLGPSVIGIITEWKEKSV</sequence>
<dbReference type="InterPro" id="IPR003797">
    <property type="entry name" value="DegV"/>
</dbReference>
<keyword evidence="1" id="KW-0446">Lipid-binding</keyword>
<proteinExistence type="predicted"/>
<dbReference type="InterPro" id="IPR050270">
    <property type="entry name" value="DegV_domain_contain"/>
</dbReference>
<dbReference type="SUPFAM" id="SSF82549">
    <property type="entry name" value="DAK1/DegV-like"/>
    <property type="match status" value="1"/>
</dbReference>
<evidence type="ECO:0008006" key="4">
    <source>
        <dbReference type="Google" id="ProtNLM"/>
    </source>
</evidence>
<protein>
    <recommendedName>
        <fullName evidence="4">DegV family protein</fullName>
    </recommendedName>
</protein>
<gene>
    <name evidence="2" type="ORF">AT15_02865</name>
</gene>
<dbReference type="RefSeq" id="WP_068345384.1">
    <property type="nucleotide sequence ID" value="NZ_JFHK01000002.1"/>
</dbReference>
<dbReference type="InterPro" id="IPR043168">
    <property type="entry name" value="DegV_C"/>
</dbReference>
<dbReference type="Gene3D" id="3.30.1180.10">
    <property type="match status" value="1"/>
</dbReference>
<dbReference type="AlphaFoldDB" id="A0A176K3A1"/>
<dbReference type="GO" id="GO:0008289">
    <property type="term" value="F:lipid binding"/>
    <property type="evidence" value="ECO:0007669"/>
    <property type="project" value="UniProtKB-KW"/>
</dbReference>
<dbReference type="PROSITE" id="PS51482">
    <property type="entry name" value="DEGV"/>
    <property type="match status" value="1"/>
</dbReference>